<accession>A0A9W7BCR1</accession>
<organism evidence="3 4">
    <name type="scientific">Triparma strigata</name>
    <dbReference type="NCBI Taxonomy" id="1606541"/>
    <lineage>
        <taxon>Eukaryota</taxon>
        <taxon>Sar</taxon>
        <taxon>Stramenopiles</taxon>
        <taxon>Ochrophyta</taxon>
        <taxon>Bolidophyceae</taxon>
        <taxon>Parmales</taxon>
        <taxon>Triparmaceae</taxon>
        <taxon>Triparma</taxon>
    </lineage>
</organism>
<keyword evidence="4" id="KW-1185">Reference proteome</keyword>
<comment type="caution">
    <text evidence="3">The sequence shown here is derived from an EMBL/GenBank/DDBJ whole genome shotgun (WGS) entry which is preliminary data.</text>
</comment>
<gene>
    <name evidence="3" type="ORF">TrST_g2101</name>
</gene>
<keyword evidence="2" id="KW-1133">Transmembrane helix</keyword>
<evidence type="ECO:0000313" key="4">
    <source>
        <dbReference type="Proteomes" id="UP001165085"/>
    </source>
</evidence>
<reference evidence="4" key="1">
    <citation type="journal article" date="2023" name="Commun. Biol.">
        <title>Genome analysis of Parmales, the sister group of diatoms, reveals the evolutionary specialization of diatoms from phago-mixotrophs to photoautotrophs.</title>
        <authorList>
            <person name="Ban H."/>
            <person name="Sato S."/>
            <person name="Yoshikawa S."/>
            <person name="Yamada K."/>
            <person name="Nakamura Y."/>
            <person name="Ichinomiya M."/>
            <person name="Sato N."/>
            <person name="Blanc-Mathieu R."/>
            <person name="Endo H."/>
            <person name="Kuwata A."/>
            <person name="Ogata H."/>
        </authorList>
    </citation>
    <scope>NUCLEOTIDE SEQUENCE [LARGE SCALE GENOMIC DNA]</scope>
    <source>
        <strain evidence="4">NIES 3701</strain>
    </source>
</reference>
<dbReference type="AlphaFoldDB" id="A0A9W7BCR1"/>
<keyword evidence="2" id="KW-0472">Membrane</keyword>
<name>A0A9W7BCR1_9STRA</name>
<sequence length="474" mass="51244">MPPRQKRKPVPPPPLPRGSYADPKPPVPKSSASDKINDKSYSSSARISITPSVIPAILITLFVINIFHKIMKPRGKSLVVEEVGTWKQRSDSSPPIYTPSKVDIHSATTSNSSVTLTPPRRSLSSDNPSNWVFFSPSKPPPANPLGTFKDHSETDHAQSPTLKARDPYASSRLMRKHLLSLIPMLKQATLHEALTKMYLVAGEKNELLLKEKGAGIEAEMRANKTKLMLISLFAAFYDDFIHGLPLPRSHTTRSIGIEQAVKDAVRERIEVDGEEVKYSVAASDEPDVAAGELTELLGGVVSDCTGKTHPRAELGRLVGRILGALCRTGSGGDTYCAVNALFDIAGTMQKSRGLTEGEGDHAVFPFLIMPANVLEGHAKGTVGEIDIPGPLKVRCKLKDGKPVAEIVTTSLLDVHLADKVLQPGGRDGKKGTSKGKNNGMAKPLVILKATIVELISMEVGSSDRERSLRLEVMD</sequence>
<feature type="region of interest" description="Disordered" evidence="1">
    <location>
        <begin position="88"/>
        <end position="165"/>
    </location>
</feature>
<evidence type="ECO:0000256" key="2">
    <source>
        <dbReference type="SAM" id="Phobius"/>
    </source>
</evidence>
<feature type="transmembrane region" description="Helical" evidence="2">
    <location>
        <begin position="47"/>
        <end position="67"/>
    </location>
</feature>
<evidence type="ECO:0000313" key="3">
    <source>
        <dbReference type="EMBL" id="GMH84368.1"/>
    </source>
</evidence>
<dbReference type="OrthoDB" id="195468at2759"/>
<feature type="compositionally biased region" description="Polar residues" evidence="1">
    <location>
        <begin position="106"/>
        <end position="132"/>
    </location>
</feature>
<dbReference type="Proteomes" id="UP001165085">
    <property type="component" value="Unassembled WGS sequence"/>
</dbReference>
<proteinExistence type="predicted"/>
<protein>
    <submittedName>
        <fullName evidence="3">Uncharacterized protein</fullName>
    </submittedName>
</protein>
<evidence type="ECO:0000256" key="1">
    <source>
        <dbReference type="SAM" id="MobiDB-lite"/>
    </source>
</evidence>
<dbReference type="EMBL" id="BRXY01000293">
    <property type="protein sequence ID" value="GMH84368.1"/>
    <property type="molecule type" value="Genomic_DNA"/>
</dbReference>
<keyword evidence="2" id="KW-0812">Transmembrane</keyword>
<feature type="compositionally biased region" description="Polar residues" evidence="1">
    <location>
        <begin position="30"/>
        <end position="42"/>
    </location>
</feature>
<feature type="region of interest" description="Disordered" evidence="1">
    <location>
        <begin position="1"/>
        <end position="42"/>
    </location>
</feature>